<dbReference type="PROSITE" id="PS00108">
    <property type="entry name" value="PROTEIN_KINASE_ST"/>
    <property type="match status" value="1"/>
</dbReference>
<dbReference type="PANTHER" id="PTHR43895:SF32">
    <property type="entry name" value="SERINE_THREONINE-PROTEIN KINASE CHK1"/>
    <property type="match status" value="1"/>
</dbReference>
<name>A0A8I3A699_9AGAM</name>
<dbReference type="OrthoDB" id="2620952at2759"/>
<dbReference type="PROSITE" id="PS50011">
    <property type="entry name" value="PROTEIN_KINASE_DOM"/>
    <property type="match status" value="1"/>
</dbReference>
<dbReference type="AlphaFoldDB" id="A0A8I3A699"/>
<dbReference type="Pfam" id="PF00069">
    <property type="entry name" value="Pkinase"/>
    <property type="match status" value="1"/>
</dbReference>
<evidence type="ECO:0000256" key="2">
    <source>
        <dbReference type="ARBA" id="ARBA00022527"/>
    </source>
</evidence>
<accession>A0A8I3A699</accession>
<evidence type="ECO:0000256" key="1">
    <source>
        <dbReference type="ARBA" id="ARBA00012513"/>
    </source>
</evidence>
<sequence>MHYRVDRFLPGFPHVAVISCESDPLERGILKFTRRQSEVDVLQHLSKFTCEENHSVPGAQVWTIPSKGFVIYSCFGGSHFTNISKPDVHMWSAARQLIEGVASIHNQGVAHLDIKPANVFIHPDSSRLSIINYNISQFVKPDTKLHAFRGTADYYIAPEVTVKHAEYDPIRADLWSCGKTLEEIDWLLSTTHKNETSFLAGTYCQLDDGADDPPARPMMSEVLKRTTTFESSTLKRPRSGQSTLLDRADKQGWN</sequence>
<keyword evidence="2" id="KW-0723">Serine/threonine-protein kinase</keyword>
<feature type="compositionally biased region" description="Polar residues" evidence="9">
    <location>
        <begin position="230"/>
        <end position="244"/>
    </location>
</feature>
<dbReference type="EC" id="2.7.11.1" evidence="1"/>
<evidence type="ECO:0000256" key="8">
    <source>
        <dbReference type="ARBA" id="ARBA00048679"/>
    </source>
</evidence>
<dbReference type="GO" id="GO:0005524">
    <property type="term" value="F:ATP binding"/>
    <property type="evidence" value="ECO:0007669"/>
    <property type="project" value="UniProtKB-KW"/>
</dbReference>
<feature type="domain" description="Protein kinase" evidence="10">
    <location>
        <begin position="1"/>
        <end position="254"/>
    </location>
</feature>
<dbReference type="Gene3D" id="1.10.510.10">
    <property type="entry name" value="Transferase(Phosphotransferase) domain 1"/>
    <property type="match status" value="1"/>
</dbReference>
<protein>
    <recommendedName>
        <fullName evidence="1">non-specific serine/threonine protein kinase</fullName>
        <ecNumber evidence="1">2.7.11.1</ecNumber>
    </recommendedName>
</protein>
<dbReference type="EMBL" id="JAGFBS010000031">
    <property type="protein sequence ID" value="KAG6371976.1"/>
    <property type="molecule type" value="Genomic_DNA"/>
</dbReference>
<keyword evidence="6" id="KW-0067">ATP-binding</keyword>
<dbReference type="InterPro" id="IPR000719">
    <property type="entry name" value="Prot_kinase_dom"/>
</dbReference>
<gene>
    <name evidence="11" type="ORF">JVT61DRAFT_8994</name>
</gene>
<dbReference type="GO" id="GO:0007165">
    <property type="term" value="P:signal transduction"/>
    <property type="evidence" value="ECO:0007669"/>
    <property type="project" value="TreeGrafter"/>
</dbReference>
<evidence type="ECO:0000313" key="11">
    <source>
        <dbReference type="EMBL" id="KAG6371976.1"/>
    </source>
</evidence>
<keyword evidence="3" id="KW-0808">Transferase</keyword>
<dbReference type="SMART" id="SM00220">
    <property type="entry name" value="S_TKc"/>
    <property type="match status" value="1"/>
</dbReference>
<dbReference type="GO" id="GO:0004674">
    <property type="term" value="F:protein serine/threonine kinase activity"/>
    <property type="evidence" value="ECO:0007669"/>
    <property type="project" value="UniProtKB-KW"/>
</dbReference>
<dbReference type="Proteomes" id="UP000683000">
    <property type="component" value="Unassembled WGS sequence"/>
</dbReference>
<evidence type="ECO:0000256" key="5">
    <source>
        <dbReference type="ARBA" id="ARBA00022777"/>
    </source>
</evidence>
<dbReference type="InterPro" id="IPR011009">
    <property type="entry name" value="Kinase-like_dom_sf"/>
</dbReference>
<keyword evidence="12" id="KW-1185">Reference proteome</keyword>
<evidence type="ECO:0000313" key="12">
    <source>
        <dbReference type="Proteomes" id="UP000683000"/>
    </source>
</evidence>
<evidence type="ECO:0000259" key="10">
    <source>
        <dbReference type="PROSITE" id="PS50011"/>
    </source>
</evidence>
<dbReference type="SUPFAM" id="SSF56112">
    <property type="entry name" value="Protein kinase-like (PK-like)"/>
    <property type="match status" value="1"/>
</dbReference>
<evidence type="ECO:0000256" key="3">
    <source>
        <dbReference type="ARBA" id="ARBA00022679"/>
    </source>
</evidence>
<proteinExistence type="predicted"/>
<keyword evidence="5 11" id="KW-0418">Kinase</keyword>
<dbReference type="PROSITE" id="PS51257">
    <property type="entry name" value="PROKAR_LIPOPROTEIN"/>
    <property type="match status" value="1"/>
</dbReference>
<dbReference type="PANTHER" id="PTHR43895">
    <property type="entry name" value="CALCIUM/CALMODULIN-DEPENDENT PROTEIN KINASE KINASE-RELATED"/>
    <property type="match status" value="1"/>
</dbReference>
<evidence type="ECO:0000256" key="9">
    <source>
        <dbReference type="SAM" id="MobiDB-lite"/>
    </source>
</evidence>
<organism evidence="11 12">
    <name type="scientific">Boletus reticuloceps</name>
    <dbReference type="NCBI Taxonomy" id="495285"/>
    <lineage>
        <taxon>Eukaryota</taxon>
        <taxon>Fungi</taxon>
        <taxon>Dikarya</taxon>
        <taxon>Basidiomycota</taxon>
        <taxon>Agaricomycotina</taxon>
        <taxon>Agaricomycetes</taxon>
        <taxon>Agaricomycetidae</taxon>
        <taxon>Boletales</taxon>
        <taxon>Boletineae</taxon>
        <taxon>Boletaceae</taxon>
        <taxon>Boletoideae</taxon>
        <taxon>Boletus</taxon>
    </lineage>
</organism>
<keyword evidence="4" id="KW-0547">Nucleotide-binding</keyword>
<comment type="catalytic activity">
    <reaction evidence="7">
        <text>L-threonyl-[protein] + ATP = O-phospho-L-threonyl-[protein] + ADP + H(+)</text>
        <dbReference type="Rhea" id="RHEA:46608"/>
        <dbReference type="Rhea" id="RHEA-COMP:11060"/>
        <dbReference type="Rhea" id="RHEA-COMP:11605"/>
        <dbReference type="ChEBI" id="CHEBI:15378"/>
        <dbReference type="ChEBI" id="CHEBI:30013"/>
        <dbReference type="ChEBI" id="CHEBI:30616"/>
        <dbReference type="ChEBI" id="CHEBI:61977"/>
        <dbReference type="ChEBI" id="CHEBI:456216"/>
        <dbReference type="EC" id="2.7.11.1"/>
    </reaction>
</comment>
<reference evidence="11" key="1">
    <citation type="submission" date="2021-03" db="EMBL/GenBank/DDBJ databases">
        <title>Evolutionary innovations through gain and loss of genes in the ectomycorrhizal Boletales.</title>
        <authorList>
            <person name="Wu G."/>
            <person name="Miyauchi S."/>
            <person name="Morin E."/>
            <person name="Yang Z.-L."/>
            <person name="Xu J."/>
            <person name="Martin F.M."/>
        </authorList>
    </citation>
    <scope>NUCLEOTIDE SEQUENCE</scope>
    <source>
        <strain evidence="11">BR01</strain>
    </source>
</reference>
<dbReference type="InterPro" id="IPR008271">
    <property type="entry name" value="Ser/Thr_kinase_AS"/>
</dbReference>
<evidence type="ECO:0000256" key="4">
    <source>
        <dbReference type="ARBA" id="ARBA00022741"/>
    </source>
</evidence>
<comment type="catalytic activity">
    <reaction evidence="8">
        <text>L-seryl-[protein] + ATP = O-phospho-L-seryl-[protein] + ADP + H(+)</text>
        <dbReference type="Rhea" id="RHEA:17989"/>
        <dbReference type="Rhea" id="RHEA-COMP:9863"/>
        <dbReference type="Rhea" id="RHEA-COMP:11604"/>
        <dbReference type="ChEBI" id="CHEBI:15378"/>
        <dbReference type="ChEBI" id="CHEBI:29999"/>
        <dbReference type="ChEBI" id="CHEBI:30616"/>
        <dbReference type="ChEBI" id="CHEBI:83421"/>
        <dbReference type="ChEBI" id="CHEBI:456216"/>
        <dbReference type="EC" id="2.7.11.1"/>
    </reaction>
</comment>
<evidence type="ECO:0000256" key="7">
    <source>
        <dbReference type="ARBA" id="ARBA00047899"/>
    </source>
</evidence>
<feature type="region of interest" description="Disordered" evidence="9">
    <location>
        <begin position="230"/>
        <end position="254"/>
    </location>
</feature>
<evidence type="ECO:0000256" key="6">
    <source>
        <dbReference type="ARBA" id="ARBA00022840"/>
    </source>
</evidence>
<comment type="caution">
    <text evidence="11">The sequence shown here is derived from an EMBL/GenBank/DDBJ whole genome shotgun (WGS) entry which is preliminary data.</text>
</comment>